<dbReference type="EMBL" id="AGUD01000292">
    <property type="protein sequence ID" value="EHN09445.1"/>
    <property type="molecule type" value="Genomic_DNA"/>
</dbReference>
<name>H0EAA5_9ACTN</name>
<gene>
    <name evidence="1" type="ORF">PAI11_37790</name>
</gene>
<dbReference type="AlphaFoldDB" id="H0EAA5"/>
<protein>
    <submittedName>
        <fullName evidence="1">Uncharacterized protein</fullName>
    </submittedName>
</protein>
<proteinExistence type="predicted"/>
<reference evidence="1 2" key="1">
    <citation type="journal article" date="2013" name="Biodegradation">
        <title>Quantitative proteomic analysis of ibuprofen-degrading Patulibacter sp. strain I11.</title>
        <authorList>
            <person name="Almeida B."/>
            <person name="Kjeldal H."/>
            <person name="Lolas I."/>
            <person name="Knudsen A.D."/>
            <person name="Carvalho G."/>
            <person name="Nielsen K.L."/>
            <person name="Barreto Crespo M.T."/>
            <person name="Stensballe A."/>
            <person name="Nielsen J.L."/>
        </authorList>
    </citation>
    <scope>NUCLEOTIDE SEQUENCE [LARGE SCALE GENOMIC DNA]</scope>
    <source>
        <strain evidence="1 2">I11</strain>
    </source>
</reference>
<keyword evidence="2" id="KW-1185">Reference proteome</keyword>
<organism evidence="1 2">
    <name type="scientific">Patulibacter medicamentivorans</name>
    <dbReference type="NCBI Taxonomy" id="1097667"/>
    <lineage>
        <taxon>Bacteria</taxon>
        <taxon>Bacillati</taxon>
        <taxon>Actinomycetota</taxon>
        <taxon>Thermoleophilia</taxon>
        <taxon>Solirubrobacterales</taxon>
        <taxon>Patulibacteraceae</taxon>
        <taxon>Patulibacter</taxon>
    </lineage>
</organism>
<dbReference type="Proteomes" id="UP000005143">
    <property type="component" value="Unassembled WGS sequence"/>
</dbReference>
<evidence type="ECO:0000313" key="2">
    <source>
        <dbReference type="Proteomes" id="UP000005143"/>
    </source>
</evidence>
<dbReference type="RefSeq" id="WP_007578215.1">
    <property type="nucleotide sequence ID" value="NZ_AGUD01000292.1"/>
</dbReference>
<accession>H0EAA5</accession>
<evidence type="ECO:0000313" key="1">
    <source>
        <dbReference type="EMBL" id="EHN09445.1"/>
    </source>
</evidence>
<sequence length="140" mass="15045">MTTTAIITDAEALDIAKAGIPTYLKPDLTELLAPLREFVETGQIDEELVLQVAGCAEASSRNGSLERKAGWLSLLLYLFHHGRRQRVPGWGAPVERARSACGRPVTPQGAHDFGPICRRAQGHDGPCSPVAYLPSEGLVS</sequence>
<comment type="caution">
    <text evidence="1">The sequence shown here is derived from an EMBL/GenBank/DDBJ whole genome shotgun (WGS) entry which is preliminary data.</text>
</comment>